<dbReference type="AlphaFoldDB" id="D8LYD3"/>
<evidence type="ECO:0000256" key="1">
    <source>
        <dbReference type="ARBA" id="ARBA00004370"/>
    </source>
</evidence>
<evidence type="ECO:0000313" key="6">
    <source>
        <dbReference type="Proteomes" id="UP000008312"/>
    </source>
</evidence>
<feature type="transmembrane region" description="Helical" evidence="4">
    <location>
        <begin position="68"/>
        <end position="89"/>
    </location>
</feature>
<dbReference type="InParanoid" id="D8LYD3"/>
<gene>
    <name evidence="5" type="ORF">GSBLH_T00000894001</name>
</gene>
<evidence type="ECO:0000256" key="2">
    <source>
        <dbReference type="ARBA" id="ARBA00022692"/>
    </source>
</evidence>
<dbReference type="GO" id="GO:0016020">
    <property type="term" value="C:membrane"/>
    <property type="evidence" value="ECO:0007669"/>
    <property type="project" value="UniProtKB-SubCell"/>
</dbReference>
<dbReference type="GeneID" id="24918181"/>
<proteinExistence type="predicted"/>
<keyword evidence="3 4" id="KW-0472">Membrane</keyword>
<dbReference type="InterPro" id="IPR023395">
    <property type="entry name" value="MCP_dom_sf"/>
</dbReference>
<organism evidence="5">
    <name type="scientific">Blastocystis hominis</name>
    <dbReference type="NCBI Taxonomy" id="12968"/>
    <lineage>
        <taxon>Eukaryota</taxon>
        <taxon>Sar</taxon>
        <taxon>Stramenopiles</taxon>
        <taxon>Bigyra</taxon>
        <taxon>Opalozoa</taxon>
        <taxon>Opalinata</taxon>
        <taxon>Blastocystidae</taxon>
        <taxon>Blastocystis</taxon>
    </lineage>
</organism>
<keyword evidence="2 4" id="KW-0812">Transmembrane</keyword>
<feature type="transmembrane region" description="Helical" evidence="4">
    <location>
        <begin position="109"/>
        <end position="132"/>
    </location>
</feature>
<keyword evidence="6" id="KW-1185">Reference proteome</keyword>
<dbReference type="RefSeq" id="XP_012894636.1">
    <property type="nucleotide sequence ID" value="XM_013039182.1"/>
</dbReference>
<evidence type="ECO:0000313" key="5">
    <source>
        <dbReference type="EMBL" id="CBK20588.2"/>
    </source>
</evidence>
<accession>D8LYD3</accession>
<keyword evidence="4" id="KW-1133">Transmembrane helix</keyword>
<reference evidence="5" key="1">
    <citation type="submission" date="2010-02" db="EMBL/GenBank/DDBJ databases">
        <title>Sequencing and annotation of the Blastocystis hominis genome.</title>
        <authorList>
            <person name="Wincker P."/>
        </authorList>
    </citation>
    <scope>NUCLEOTIDE SEQUENCE</scope>
    <source>
        <strain evidence="5">Singapore isolate B</strain>
    </source>
</reference>
<dbReference type="SUPFAM" id="SSF103506">
    <property type="entry name" value="Mitochondrial carrier"/>
    <property type="match status" value="1"/>
</dbReference>
<comment type="subcellular location">
    <subcellularLocation>
        <location evidence="1">Membrane</location>
    </subcellularLocation>
</comment>
<name>D8LYD3_BLAHO</name>
<evidence type="ECO:0000256" key="3">
    <source>
        <dbReference type="ARBA" id="ARBA00023136"/>
    </source>
</evidence>
<protein>
    <submittedName>
        <fullName evidence="5">Uncharacterized protein</fullName>
    </submittedName>
</protein>
<evidence type="ECO:0000256" key="4">
    <source>
        <dbReference type="SAM" id="Phobius"/>
    </source>
</evidence>
<sequence>MKTFFATLVLGSNKDDMRAIYSTVGRDNLFPSALTAFCSGAVGNISYQSCNAVYRAIRANKDAVLKQSVTCSLNNVVYAGIVTASYMGYIKKMHCGDFSFYVDLHKRYLGGYLAGLTAISYLGLTEVISTYLKDRLKGISWTSVWKTFRQRALTVAPLVMMQQSFYDNLRILEDPYFHPSATVFFSTGFVTGVAAQFLVQPFINLTSSASSQFCFLPSFLWKGVLRCCCVVSVICFSQLDCSYDGHFSDHARYLYGKAQHAGVWKEMQQT</sequence>
<dbReference type="EMBL" id="FN668639">
    <property type="protein sequence ID" value="CBK20588.2"/>
    <property type="molecule type" value="Genomic_DNA"/>
</dbReference>
<dbReference type="Proteomes" id="UP000008312">
    <property type="component" value="Unassembled WGS sequence"/>
</dbReference>